<dbReference type="OrthoDB" id="5296002at2"/>
<dbReference type="Proteomes" id="UP000199297">
    <property type="component" value="Unassembled WGS sequence"/>
</dbReference>
<organism evidence="1 2">
    <name type="scientific">Colwellia chukchiensis</name>
    <dbReference type="NCBI Taxonomy" id="641665"/>
    <lineage>
        <taxon>Bacteria</taxon>
        <taxon>Pseudomonadati</taxon>
        <taxon>Pseudomonadota</taxon>
        <taxon>Gammaproteobacteria</taxon>
        <taxon>Alteromonadales</taxon>
        <taxon>Colwelliaceae</taxon>
        <taxon>Colwellia</taxon>
    </lineage>
</organism>
<dbReference type="STRING" id="641665.GCA_002104455_02896"/>
<name>A0A1H7LBI4_9GAMM</name>
<keyword evidence="2" id="KW-1185">Reference proteome</keyword>
<dbReference type="SUPFAM" id="SSF53067">
    <property type="entry name" value="Actin-like ATPase domain"/>
    <property type="match status" value="1"/>
</dbReference>
<reference evidence="2" key="1">
    <citation type="submission" date="2016-10" db="EMBL/GenBank/DDBJ databases">
        <authorList>
            <person name="Varghese N."/>
            <person name="Submissions S."/>
        </authorList>
    </citation>
    <scope>NUCLEOTIDE SEQUENCE [LARGE SCALE GENOMIC DNA]</scope>
    <source>
        <strain evidence="2">CGMCC 1.9127</strain>
    </source>
</reference>
<evidence type="ECO:0000313" key="2">
    <source>
        <dbReference type="Proteomes" id="UP000199297"/>
    </source>
</evidence>
<evidence type="ECO:0000313" key="1">
    <source>
        <dbReference type="EMBL" id="SEK96322.1"/>
    </source>
</evidence>
<accession>A0A1H7LBI4</accession>
<dbReference type="RefSeq" id="WP_085284420.1">
    <property type="nucleotide sequence ID" value="NZ_FOBI01000004.1"/>
</dbReference>
<proteinExistence type="predicted"/>
<protein>
    <submittedName>
        <fullName evidence="1">MSHA biogenesis protein MshI</fullName>
    </submittedName>
</protein>
<dbReference type="Gene3D" id="3.30.1490.300">
    <property type="match status" value="1"/>
</dbReference>
<gene>
    <name evidence="1" type="ORF">SAMN05216262_104110</name>
</gene>
<dbReference type="Gene3D" id="3.30.420.40">
    <property type="match status" value="2"/>
</dbReference>
<dbReference type="EMBL" id="FOBI01000004">
    <property type="protein sequence ID" value="SEK96322.1"/>
    <property type="molecule type" value="Genomic_DNA"/>
</dbReference>
<sequence length="302" mass="32876">MSIITRIKNVFSRAKSADLIGVALRQQSVSYFVKGSEQNSCQTIAANAQPISSVLTQLLASTPLSGQCHLVLSNAHSQIVQVDKPKVPKAEVNAALKWQIKDLVTIAPDNMVLDYFDGPILSGGHEKVNVVCVAKNDLVELVSTLTDDSLQVASITTEEFAFASLLPVQPEAVLLVCQQPDEEVNLLIVKNGQLFFSRRLRGFAQIANKSEDELAMGVTDALSLEIQRSSDYFERQLKQAPIQAIQVLVPLKHEAFLARKLAENTNVDVALFAMPNGLEDYRASAAAIGATQLNFMEPDDNG</sequence>
<dbReference type="InterPro" id="IPR043129">
    <property type="entry name" value="ATPase_NBD"/>
</dbReference>
<dbReference type="AlphaFoldDB" id="A0A1H7LBI4"/>